<name>A0ABP0ULW6_9BRYO</name>
<sequence length="248" mass="26541">MMQHMAAYAASSNITTELIQKYLDENKQLILAILDNQNLGKTNECATYQAKLQQNLMYLAAIADAQPQQAGSHAARNQPQAAPAPQIQPAQQYLQQQQLFMSNQRNSSIPQYLQQSQQASQQSFYTQQAIMSSAGGGGSVLHMLSSDNSRGMAGDNGPHHHHHHLELQSAAGFSDGVSSRDHGNNIQSSQHLGLQRGHDQMHHAGAVGGPDHLGVSSPLVHRDIGGSSQAGGDDSEASYLKGSDASSL</sequence>
<evidence type="ECO:0000259" key="3">
    <source>
        <dbReference type="Pfam" id="PF05030"/>
    </source>
</evidence>
<dbReference type="EMBL" id="OZ019896">
    <property type="protein sequence ID" value="CAK9224155.1"/>
    <property type="molecule type" value="Genomic_DNA"/>
</dbReference>
<dbReference type="Proteomes" id="UP001497512">
    <property type="component" value="Chromosome 4"/>
</dbReference>
<accession>A0ABP0ULW6</accession>
<organism evidence="4 5">
    <name type="scientific">Sphagnum troendelagicum</name>
    <dbReference type="NCBI Taxonomy" id="128251"/>
    <lineage>
        <taxon>Eukaryota</taxon>
        <taxon>Viridiplantae</taxon>
        <taxon>Streptophyta</taxon>
        <taxon>Embryophyta</taxon>
        <taxon>Bryophyta</taxon>
        <taxon>Sphagnophytina</taxon>
        <taxon>Sphagnopsida</taxon>
        <taxon>Sphagnales</taxon>
        <taxon>Sphagnaceae</taxon>
        <taxon>Sphagnum</taxon>
    </lineage>
</organism>
<proteinExistence type="inferred from homology"/>
<comment type="similarity">
    <text evidence="1">Belongs to the SS18 family.</text>
</comment>
<dbReference type="Pfam" id="PF05030">
    <property type="entry name" value="SSXT"/>
    <property type="match status" value="1"/>
</dbReference>
<evidence type="ECO:0000256" key="1">
    <source>
        <dbReference type="ARBA" id="ARBA00007945"/>
    </source>
</evidence>
<reference evidence="4" key="1">
    <citation type="submission" date="2024-02" db="EMBL/GenBank/DDBJ databases">
        <authorList>
            <consortium name="ELIXIR-Norway"/>
            <consortium name="Elixir Norway"/>
        </authorList>
    </citation>
    <scope>NUCLEOTIDE SEQUENCE</scope>
</reference>
<feature type="domain" description="SS18 N-terminal" evidence="3">
    <location>
        <begin position="13"/>
        <end position="68"/>
    </location>
</feature>
<evidence type="ECO:0000256" key="2">
    <source>
        <dbReference type="SAM" id="MobiDB-lite"/>
    </source>
</evidence>
<keyword evidence="5" id="KW-1185">Reference proteome</keyword>
<feature type="region of interest" description="Disordered" evidence="2">
    <location>
        <begin position="141"/>
        <end position="248"/>
    </location>
</feature>
<feature type="compositionally biased region" description="Low complexity" evidence="2">
    <location>
        <begin position="78"/>
        <end position="89"/>
    </location>
</feature>
<dbReference type="InterPro" id="IPR007726">
    <property type="entry name" value="SS18_N"/>
</dbReference>
<gene>
    <name evidence="4" type="ORF">CSSPTR1EN2_LOCUS17190</name>
</gene>
<protein>
    <recommendedName>
        <fullName evidence="3">SS18 N-terminal domain-containing protein</fullName>
    </recommendedName>
</protein>
<evidence type="ECO:0000313" key="4">
    <source>
        <dbReference type="EMBL" id="CAK9224155.1"/>
    </source>
</evidence>
<feature type="region of interest" description="Disordered" evidence="2">
    <location>
        <begin position="69"/>
        <end position="89"/>
    </location>
</feature>
<evidence type="ECO:0000313" key="5">
    <source>
        <dbReference type="Proteomes" id="UP001497512"/>
    </source>
</evidence>